<feature type="transmembrane region" description="Helical" evidence="1">
    <location>
        <begin position="467"/>
        <end position="494"/>
    </location>
</feature>
<sequence>MKFPEVTIDISPSFLYFIYPFSFEVRSFEERIKWIETHQFPKRNFKTWLPQKLVSDDWLIHVADYLNPAKESQRTPTAQFWEMNNALDSTLGFQDAEWQLLTPQGPIKFGFGEKPGEGKRTVQLALFKVGVGFVSLRVQPLSPDSKDWFNFLHYFRFMRGQRGTCLQAQKAIWNPQLKKKTLDIFFPEVAGGKSVYQGTPTISMLIEALLGTGESPYHIEPWWEEIFVSGQLIPFAVIFAQGLTEKTIPLMLYKLQNFFHEGQGKYPSVQDLDPACQPWLPYIERMWWIFTLEGGVFLSANAPDEKFFRETLPNHIRDLYFLLFRLVLHQRFTLMMLSHWVAQRWVMRANHRDRIYIFEEIRDLLLLFTARGYFSQVVQREHPHRYYCKWQEIFQLEQLYAEVGDEVRDLHDYVQTQQNQRLQRTIEILGVAIGAGGIAASSISGYIEQPLPLEPAFLAAVHPGIKALLVSIIIGSLAGFAAWVWTGIFGGLFSRLSPSNKFRRR</sequence>
<reference evidence="2 3" key="1">
    <citation type="submission" date="2021-03" db="EMBL/GenBank/DDBJ databases">
        <title>Metabolic Capacity of the Antarctic Cyanobacterium Phormidium pseudopriestleyi that Sustains Oxygenic Photosynthesis in the Presence of Hydrogen Sulfide.</title>
        <authorList>
            <person name="Lumian J.E."/>
            <person name="Jungblut A.D."/>
            <person name="Dillon M.L."/>
            <person name="Hawes I."/>
            <person name="Doran P.T."/>
            <person name="Mackey T.J."/>
            <person name="Dick G.J."/>
            <person name="Grettenberger C.L."/>
            <person name="Sumner D.Y."/>
        </authorList>
    </citation>
    <scope>NUCLEOTIDE SEQUENCE [LARGE SCALE GENOMIC DNA]</scope>
    <source>
        <strain evidence="2 3">FRX01</strain>
    </source>
</reference>
<accession>A0ABS3FP71</accession>
<protein>
    <submittedName>
        <fullName evidence="2">Uncharacterized protein</fullName>
    </submittedName>
</protein>
<evidence type="ECO:0000256" key="1">
    <source>
        <dbReference type="SAM" id="Phobius"/>
    </source>
</evidence>
<dbReference type="EMBL" id="JAFLQW010000203">
    <property type="protein sequence ID" value="MBO0348918.1"/>
    <property type="molecule type" value="Genomic_DNA"/>
</dbReference>
<name>A0ABS3FP71_9CYAN</name>
<keyword evidence="3" id="KW-1185">Reference proteome</keyword>
<dbReference type="RefSeq" id="WP_207087458.1">
    <property type="nucleotide sequence ID" value="NZ_JAFLQW010000203.1"/>
</dbReference>
<keyword evidence="1" id="KW-0812">Transmembrane</keyword>
<keyword evidence="1" id="KW-1133">Transmembrane helix</keyword>
<proteinExistence type="predicted"/>
<comment type="caution">
    <text evidence="2">The sequence shown here is derived from an EMBL/GenBank/DDBJ whole genome shotgun (WGS) entry which is preliminary data.</text>
</comment>
<organism evidence="2 3">
    <name type="scientific">Phormidium pseudopriestleyi FRX01</name>
    <dbReference type="NCBI Taxonomy" id="1759528"/>
    <lineage>
        <taxon>Bacteria</taxon>
        <taxon>Bacillati</taxon>
        <taxon>Cyanobacteriota</taxon>
        <taxon>Cyanophyceae</taxon>
        <taxon>Oscillatoriophycideae</taxon>
        <taxon>Oscillatoriales</taxon>
        <taxon>Oscillatoriaceae</taxon>
        <taxon>Phormidium</taxon>
    </lineage>
</organism>
<keyword evidence="1" id="KW-0472">Membrane</keyword>
<dbReference type="Proteomes" id="UP000664844">
    <property type="component" value="Unassembled WGS sequence"/>
</dbReference>
<gene>
    <name evidence="2" type="ORF">J0895_07350</name>
</gene>
<evidence type="ECO:0000313" key="2">
    <source>
        <dbReference type="EMBL" id="MBO0348918.1"/>
    </source>
</evidence>
<feature type="transmembrane region" description="Helical" evidence="1">
    <location>
        <begin position="428"/>
        <end position="447"/>
    </location>
</feature>
<evidence type="ECO:0000313" key="3">
    <source>
        <dbReference type="Proteomes" id="UP000664844"/>
    </source>
</evidence>